<name>A0AAD0RK30_PSEO7</name>
<accession>A0AAD0RK30</accession>
<evidence type="ECO:0000313" key="2">
    <source>
        <dbReference type="EMBL" id="AXR04245.1"/>
    </source>
</evidence>
<dbReference type="RefSeq" id="WP_088532731.1">
    <property type="nucleotide sequence ID" value="NZ_CP021647.1"/>
</dbReference>
<keyword evidence="1" id="KW-0732">Signal</keyword>
<evidence type="ECO:0000256" key="1">
    <source>
        <dbReference type="SAM" id="SignalP"/>
    </source>
</evidence>
<feature type="chain" id="PRO_5042222099" description="Cadherin domain-containing protein" evidence="1">
    <location>
        <begin position="26"/>
        <end position="960"/>
    </location>
</feature>
<feature type="signal peptide" evidence="1">
    <location>
        <begin position="1"/>
        <end position="25"/>
    </location>
</feature>
<evidence type="ECO:0000313" key="3">
    <source>
        <dbReference type="Proteomes" id="UP000258102"/>
    </source>
</evidence>
<dbReference type="Proteomes" id="UP000258102">
    <property type="component" value="Chromosome 2"/>
</dbReference>
<sequence>MQSVPLKVSNSFALALLLTASFAQAQNELPQSYFNLSEIGQFEKVLHAEKKPNGEHEIVLADTIDNSNYVTFLVKKDDRFIVNQRMLLGAATSKHALVTVNNTASQFLVLAAENRLLVIDTNSKTLVNSTEISTSPIVSLQKSPWKQSEVLITTASSIYAVSIDSNTEVRKLSDVGGSMLAGSFTADNRKQILLSTGSIYELIAEQLTVVGNANANVLSGKNFLKTLDENKDGIHEILMQNDADSQVEIFDSISQRVEAIFGLPDEHRIVHPINQTETDKLITWSSHTRGLERQFERYRYCVRDLKRNAPAAKCYRFDHDLTYVHRFITYYGDITFDGKVDLIYTTEFNRQNIIFDTHVASQQAMLPEYDVRCMHSQQNMVEDVNNDQAQLSCHSKTLFESAMSGGTYTKNMRTKISLQNSDTLSRYTYDSEFAEYLTSKKFEFYDDFNNDGKLDKLFYTYLLLDKYPHRFIVTTQEEANENSLDSATLPLEFHVEPLKKLVYARTIESHLLHGLYVQVQDSTWYYQFDSEFQQIGDGSYVDIASAAYHEEIGTYALTKDGAILVINTSETPLPITTVCEGDVPVGLHQSGPHSLIYSCSTKFGQLDTFSQQIDWEINGVANNGYVNTSVVNDSKFLVTSGSAPQVFEIAKGLPNQEVIPPLDYRVHISEQLSITLPEKHENTSYAFTNYTRHGELSSIDPAPSQRFLYQPQSLGHEYLEYSATQGEWEVAKGDINIEVYNAQPQVNNIEVATHWNKPLKITLPAKDEDSTSLSYSLLNKENIEGLTWLDREAGILLFTPTSCCGDVHIQYKVNDGYVDSETGIVSIKLTNSTPTAENLAFDAVLNELTTIKLDGNDADSDLLIYTVSNPNKLANFILDSQTGVVKFTANESTPQKFHFEYFVSDGFANSETKMVEISVKNQPKTPPEKDSGNMNMLLLIFLLGTFVLRSPKRLLIFKRG</sequence>
<dbReference type="InterPro" id="IPR011044">
    <property type="entry name" value="Quino_amine_DH_bsu"/>
</dbReference>
<evidence type="ECO:0008006" key="4">
    <source>
        <dbReference type="Google" id="ProtNLM"/>
    </source>
</evidence>
<reference evidence="2 3" key="1">
    <citation type="submission" date="2018-08" db="EMBL/GenBank/DDBJ databases">
        <title>Whole Genome Sequences of Two Pseudoalteromonas piscicida Strains, DE1-A and DE2-A, which Exhibit Strong Antibacterial Activity against Vibrio vulnificus.</title>
        <authorList>
            <person name="Richards G.P."/>
            <person name="Needleman D.S."/>
            <person name="Watson M.A."/>
            <person name="Polson S.W."/>
        </authorList>
    </citation>
    <scope>NUCLEOTIDE SEQUENCE [LARGE SCALE GENOMIC DNA]</scope>
    <source>
        <strain evidence="2 3">DE2-A</strain>
    </source>
</reference>
<dbReference type="SUPFAM" id="SSF50969">
    <property type="entry name" value="YVTN repeat-like/Quinoprotein amine dehydrogenase"/>
    <property type="match status" value="1"/>
</dbReference>
<organism evidence="2 3">
    <name type="scientific">Pseudoalteromonas piscicida</name>
    <dbReference type="NCBI Taxonomy" id="43662"/>
    <lineage>
        <taxon>Bacteria</taxon>
        <taxon>Pseudomonadati</taxon>
        <taxon>Pseudomonadota</taxon>
        <taxon>Gammaproteobacteria</taxon>
        <taxon>Alteromonadales</taxon>
        <taxon>Pseudoalteromonadaceae</taxon>
        <taxon>Pseudoalteromonas</taxon>
    </lineage>
</organism>
<proteinExistence type="predicted"/>
<gene>
    <name evidence="2" type="ORF">D0511_20160</name>
</gene>
<dbReference type="AlphaFoldDB" id="A0AAD0RK30"/>
<dbReference type="EMBL" id="CP031762">
    <property type="protein sequence ID" value="AXR04245.1"/>
    <property type="molecule type" value="Genomic_DNA"/>
</dbReference>
<protein>
    <recommendedName>
        <fullName evidence="4">Cadherin domain-containing protein</fullName>
    </recommendedName>
</protein>
<dbReference type="KEGG" id="ppis:B1L02_21125"/>